<gene>
    <name evidence="8" type="primary">greA</name>
    <name evidence="12" type="ORF">A3A35_03135</name>
</gene>
<dbReference type="InterPro" id="IPR001437">
    <property type="entry name" value="Tscrpt_elong_fac_GreA/B_C"/>
</dbReference>
<dbReference type="InterPro" id="IPR028624">
    <property type="entry name" value="Tscrpt_elong_fac_GreA/B"/>
</dbReference>
<keyword evidence="12" id="KW-0648">Protein biosynthesis</keyword>
<evidence type="ECO:0000256" key="6">
    <source>
        <dbReference type="ARBA" id="ARBA00024916"/>
    </source>
</evidence>
<comment type="similarity">
    <text evidence="1 8 9">Belongs to the GreA/GreB family.</text>
</comment>
<dbReference type="InterPro" id="IPR018151">
    <property type="entry name" value="TF_GreA/GreB_CS"/>
</dbReference>
<keyword evidence="12" id="KW-0251">Elongation factor</keyword>
<evidence type="ECO:0000256" key="2">
    <source>
        <dbReference type="ARBA" id="ARBA00013729"/>
    </source>
</evidence>
<dbReference type="GO" id="GO:0070063">
    <property type="term" value="F:RNA polymerase binding"/>
    <property type="evidence" value="ECO:0007669"/>
    <property type="project" value="InterPro"/>
</dbReference>
<evidence type="ECO:0000256" key="1">
    <source>
        <dbReference type="ARBA" id="ARBA00008213"/>
    </source>
</evidence>
<organism evidence="12 13">
    <name type="scientific">Candidatus Kaiserbacteria bacterium RIFCSPLOWO2_01_FULL_51_21</name>
    <dbReference type="NCBI Taxonomy" id="1798508"/>
    <lineage>
        <taxon>Bacteria</taxon>
        <taxon>Candidatus Kaiseribacteriota</taxon>
    </lineage>
</organism>
<dbReference type="NCBIfam" id="TIGR01462">
    <property type="entry name" value="greA"/>
    <property type="match status" value="1"/>
</dbReference>
<dbReference type="InterPro" id="IPR006359">
    <property type="entry name" value="Tscrpt_elong_fac_GreA"/>
</dbReference>
<dbReference type="Gene3D" id="3.10.50.30">
    <property type="entry name" value="Transcription elongation factor, GreA/GreB, C-terminal domain"/>
    <property type="match status" value="1"/>
</dbReference>
<sequence>MAEEQSFLTQEKFSELQKELDYLKTIRRKEIAESLEYTRSLGDLSENAEYQEAREMQAAAEERIGKLESILKSAKIVSYKKSDTVSLGSVVVIQKEGEKETHQYQIVGSEEADMREKKISYISPLGEALMGKKKGDAFTFSTPSGKMQYSIVSVE</sequence>
<evidence type="ECO:0000256" key="4">
    <source>
        <dbReference type="ARBA" id="ARBA00023125"/>
    </source>
</evidence>
<evidence type="ECO:0000256" key="3">
    <source>
        <dbReference type="ARBA" id="ARBA00023015"/>
    </source>
</evidence>
<dbReference type="PANTHER" id="PTHR30437">
    <property type="entry name" value="TRANSCRIPTION ELONGATION FACTOR GREA"/>
    <property type="match status" value="1"/>
</dbReference>
<dbReference type="PIRSF" id="PIRSF006092">
    <property type="entry name" value="GreA_GreB"/>
    <property type="match status" value="1"/>
</dbReference>
<dbReference type="FunFam" id="3.10.50.30:FF:000001">
    <property type="entry name" value="Transcription elongation factor GreA"/>
    <property type="match status" value="1"/>
</dbReference>
<dbReference type="InterPro" id="IPR036805">
    <property type="entry name" value="Tscrpt_elong_fac_GreA/B_N_sf"/>
</dbReference>
<dbReference type="InterPro" id="IPR023459">
    <property type="entry name" value="Tscrpt_elong_fac_GreA/B_fam"/>
</dbReference>
<dbReference type="SUPFAM" id="SSF46557">
    <property type="entry name" value="GreA transcript cleavage protein, N-terminal domain"/>
    <property type="match status" value="1"/>
</dbReference>
<accession>A0A1F6EE17</accession>
<evidence type="ECO:0000313" key="12">
    <source>
        <dbReference type="EMBL" id="OGG71880.1"/>
    </source>
</evidence>
<dbReference type="InterPro" id="IPR036953">
    <property type="entry name" value="GreA/GreB_C_sf"/>
</dbReference>
<evidence type="ECO:0000256" key="8">
    <source>
        <dbReference type="HAMAP-Rule" id="MF_00105"/>
    </source>
</evidence>
<dbReference type="HAMAP" id="MF_00105">
    <property type="entry name" value="GreA_GreB"/>
    <property type="match status" value="1"/>
</dbReference>
<dbReference type="EMBL" id="MFLV01000007">
    <property type="protein sequence ID" value="OGG71880.1"/>
    <property type="molecule type" value="Genomic_DNA"/>
</dbReference>
<keyword evidence="5 8" id="KW-0804">Transcription</keyword>
<dbReference type="Pfam" id="PF01272">
    <property type="entry name" value="GreA_GreB"/>
    <property type="match status" value="1"/>
</dbReference>
<feature type="domain" description="Transcription elongation factor GreA/GreB N-terminal" evidence="11">
    <location>
        <begin position="8"/>
        <end position="76"/>
    </location>
</feature>
<keyword evidence="4 8" id="KW-0238">DNA-binding</keyword>
<dbReference type="Gene3D" id="1.10.287.180">
    <property type="entry name" value="Transcription elongation factor, GreA/GreB, N-terminal domain"/>
    <property type="match status" value="1"/>
</dbReference>
<evidence type="ECO:0000256" key="9">
    <source>
        <dbReference type="RuleBase" id="RU000556"/>
    </source>
</evidence>
<keyword evidence="3 8" id="KW-0805">Transcription regulation</keyword>
<dbReference type="GO" id="GO:0032784">
    <property type="term" value="P:regulation of DNA-templated transcription elongation"/>
    <property type="evidence" value="ECO:0007669"/>
    <property type="project" value="UniProtKB-UniRule"/>
</dbReference>
<evidence type="ECO:0000313" key="13">
    <source>
        <dbReference type="Proteomes" id="UP000179115"/>
    </source>
</evidence>
<evidence type="ECO:0000259" key="10">
    <source>
        <dbReference type="Pfam" id="PF01272"/>
    </source>
</evidence>
<dbReference type="Proteomes" id="UP000179115">
    <property type="component" value="Unassembled WGS sequence"/>
</dbReference>
<dbReference type="Pfam" id="PF03449">
    <property type="entry name" value="GreA_GreB_N"/>
    <property type="match status" value="1"/>
</dbReference>
<evidence type="ECO:0000259" key="11">
    <source>
        <dbReference type="Pfam" id="PF03449"/>
    </source>
</evidence>
<dbReference type="GO" id="GO:0003677">
    <property type="term" value="F:DNA binding"/>
    <property type="evidence" value="ECO:0007669"/>
    <property type="project" value="UniProtKB-UniRule"/>
</dbReference>
<dbReference type="STRING" id="1798508.A3A35_03135"/>
<evidence type="ECO:0000256" key="7">
    <source>
        <dbReference type="ARBA" id="ARBA00030776"/>
    </source>
</evidence>
<protein>
    <recommendedName>
        <fullName evidence="2 8">Transcription elongation factor GreA</fullName>
    </recommendedName>
    <alternativeName>
        <fullName evidence="7 8">Transcript cleavage factor GreA</fullName>
    </alternativeName>
</protein>
<dbReference type="NCBIfam" id="NF001263">
    <property type="entry name" value="PRK00226.1-4"/>
    <property type="match status" value="1"/>
</dbReference>
<dbReference type="PANTHER" id="PTHR30437:SF4">
    <property type="entry name" value="TRANSCRIPTION ELONGATION FACTOR GREA"/>
    <property type="match status" value="1"/>
</dbReference>
<dbReference type="AlphaFoldDB" id="A0A1F6EE17"/>
<reference evidence="12 13" key="1">
    <citation type="journal article" date="2016" name="Nat. Commun.">
        <title>Thousands of microbial genomes shed light on interconnected biogeochemical processes in an aquifer system.</title>
        <authorList>
            <person name="Anantharaman K."/>
            <person name="Brown C.T."/>
            <person name="Hug L.A."/>
            <person name="Sharon I."/>
            <person name="Castelle C.J."/>
            <person name="Probst A.J."/>
            <person name="Thomas B.C."/>
            <person name="Singh A."/>
            <person name="Wilkins M.J."/>
            <person name="Karaoz U."/>
            <person name="Brodie E.L."/>
            <person name="Williams K.H."/>
            <person name="Hubbard S.S."/>
            <person name="Banfield J.F."/>
        </authorList>
    </citation>
    <scope>NUCLEOTIDE SEQUENCE [LARGE SCALE GENOMIC DNA]</scope>
</reference>
<dbReference type="InterPro" id="IPR022691">
    <property type="entry name" value="Tscrpt_elong_fac_GreA/B_N"/>
</dbReference>
<comment type="function">
    <text evidence="6 8 9">Necessary for efficient RNA polymerase transcription elongation past template-encoded arresting sites. The arresting sites in DNA have the property of trapping a certain fraction of elongating RNA polymerases that pass through, resulting in locked ternary complexes. Cleavage of the nascent transcript by cleavage factors such as GreA or GreB allows the resumption of elongation from the new 3'terminus. GreA releases sequences of 2 to 3 nucleotides.</text>
</comment>
<name>A0A1F6EE17_9BACT</name>
<feature type="domain" description="Transcription elongation factor GreA/GreB C-terminal" evidence="10">
    <location>
        <begin position="81"/>
        <end position="155"/>
    </location>
</feature>
<dbReference type="PROSITE" id="PS00829">
    <property type="entry name" value="GREAB_1"/>
    <property type="match status" value="1"/>
</dbReference>
<dbReference type="SUPFAM" id="SSF54534">
    <property type="entry name" value="FKBP-like"/>
    <property type="match status" value="1"/>
</dbReference>
<dbReference type="GO" id="GO:0006354">
    <property type="term" value="P:DNA-templated transcription elongation"/>
    <property type="evidence" value="ECO:0007669"/>
    <property type="project" value="TreeGrafter"/>
</dbReference>
<evidence type="ECO:0000256" key="5">
    <source>
        <dbReference type="ARBA" id="ARBA00023163"/>
    </source>
</evidence>
<proteinExistence type="inferred from homology"/>
<comment type="caution">
    <text evidence="12">The sequence shown here is derived from an EMBL/GenBank/DDBJ whole genome shotgun (WGS) entry which is preliminary data.</text>
</comment>
<dbReference type="FunFam" id="1.10.287.180:FF:000001">
    <property type="entry name" value="Transcription elongation factor GreA"/>
    <property type="match status" value="1"/>
</dbReference>
<dbReference type="GO" id="GO:0003746">
    <property type="term" value="F:translation elongation factor activity"/>
    <property type="evidence" value="ECO:0007669"/>
    <property type="project" value="UniProtKB-KW"/>
</dbReference>